<reference evidence="1" key="1">
    <citation type="journal article" date="2014" name="Front. Microbiol.">
        <title>High frequency of phylogenetically diverse reductive dehalogenase-homologous genes in deep subseafloor sedimentary metagenomes.</title>
        <authorList>
            <person name="Kawai M."/>
            <person name="Futagami T."/>
            <person name="Toyoda A."/>
            <person name="Takaki Y."/>
            <person name="Nishi S."/>
            <person name="Hori S."/>
            <person name="Arai W."/>
            <person name="Tsubouchi T."/>
            <person name="Morono Y."/>
            <person name="Uchiyama I."/>
            <person name="Ito T."/>
            <person name="Fujiyama A."/>
            <person name="Inagaki F."/>
            <person name="Takami H."/>
        </authorList>
    </citation>
    <scope>NUCLEOTIDE SEQUENCE</scope>
    <source>
        <strain evidence="1">Expedition CK06-06</strain>
    </source>
</reference>
<protein>
    <recommendedName>
        <fullName evidence="2">Metallo-beta-lactamase domain-containing protein</fullName>
    </recommendedName>
</protein>
<sequence length="105" mass="11827">MKKITLLVILTLAILIGVTVGIITFFEYKKVEKEELISNVTEDISISATKNLTITIIYDNNPYNEELETRWGFSCLVEGLEKTILFDVGGEGSVLLKNMEKLKID</sequence>
<comment type="caution">
    <text evidence="1">The sequence shown here is derived from an EMBL/GenBank/DDBJ whole genome shotgun (WGS) entry which is preliminary data.</text>
</comment>
<proteinExistence type="predicted"/>
<feature type="non-terminal residue" evidence="1">
    <location>
        <position position="105"/>
    </location>
</feature>
<dbReference type="AlphaFoldDB" id="X1K2Y3"/>
<dbReference type="EMBL" id="BARU01042751">
    <property type="protein sequence ID" value="GAH88005.1"/>
    <property type="molecule type" value="Genomic_DNA"/>
</dbReference>
<dbReference type="Gene3D" id="3.60.15.10">
    <property type="entry name" value="Ribonuclease Z/Hydroxyacylglutathione hydrolase-like"/>
    <property type="match status" value="1"/>
</dbReference>
<evidence type="ECO:0000313" key="1">
    <source>
        <dbReference type="EMBL" id="GAH88005.1"/>
    </source>
</evidence>
<evidence type="ECO:0008006" key="2">
    <source>
        <dbReference type="Google" id="ProtNLM"/>
    </source>
</evidence>
<dbReference type="PANTHER" id="PTHR13754">
    <property type="entry name" value="METALLO-BETA-LACTAMASE SUPERFAMILY PROTEIN"/>
    <property type="match status" value="1"/>
</dbReference>
<organism evidence="1">
    <name type="scientific">marine sediment metagenome</name>
    <dbReference type="NCBI Taxonomy" id="412755"/>
    <lineage>
        <taxon>unclassified sequences</taxon>
        <taxon>metagenomes</taxon>
        <taxon>ecological metagenomes</taxon>
    </lineage>
</organism>
<dbReference type="InterPro" id="IPR036866">
    <property type="entry name" value="RibonucZ/Hydroxyglut_hydro"/>
</dbReference>
<name>X1K2Y3_9ZZZZ</name>
<dbReference type="GO" id="GO:0016740">
    <property type="term" value="F:transferase activity"/>
    <property type="evidence" value="ECO:0007669"/>
    <property type="project" value="TreeGrafter"/>
</dbReference>
<dbReference type="InterPro" id="IPR052926">
    <property type="entry name" value="Metallo-beta-lactamase_dom"/>
</dbReference>
<gene>
    <name evidence="1" type="ORF">S03H2_65618</name>
</gene>
<dbReference type="PANTHER" id="PTHR13754:SF13">
    <property type="entry name" value="METALLO-BETA-LACTAMASE SUPERFAMILY PROTEIN (AFU_ORTHOLOGUE AFUA_3G07630)"/>
    <property type="match status" value="1"/>
</dbReference>
<accession>X1K2Y3</accession>